<dbReference type="Gene3D" id="1.20.1280.290">
    <property type="match status" value="1"/>
</dbReference>
<accession>A0A0M0JCP6</accession>
<dbReference type="GO" id="GO:0016020">
    <property type="term" value="C:membrane"/>
    <property type="evidence" value="ECO:0007669"/>
    <property type="project" value="UniProtKB-SubCell"/>
</dbReference>
<keyword evidence="7" id="KW-1185">Reference proteome</keyword>
<dbReference type="AlphaFoldDB" id="A0A0M0JCP6"/>
<dbReference type="InterPro" id="IPR006603">
    <property type="entry name" value="PQ-loop_rpt"/>
</dbReference>
<keyword evidence="4 5" id="KW-0472">Membrane</keyword>
<feature type="transmembrane region" description="Helical" evidence="5">
    <location>
        <begin position="52"/>
        <end position="72"/>
    </location>
</feature>
<feature type="transmembrane region" description="Helical" evidence="5">
    <location>
        <begin position="110"/>
        <end position="133"/>
    </location>
</feature>
<evidence type="ECO:0000256" key="2">
    <source>
        <dbReference type="ARBA" id="ARBA00022692"/>
    </source>
</evidence>
<proteinExistence type="predicted"/>
<evidence type="ECO:0000256" key="3">
    <source>
        <dbReference type="ARBA" id="ARBA00022989"/>
    </source>
</evidence>
<sequence>MILVLVVLFPPHNVAKERALVVVTLSCLTLTIFAACYLSALSPCSEASHTLSQTFAVLSAVVVVVAFAPQLYETWRTRGAGSLSSLYYLIQSIGTALVVVLQLVALRDSILVWGPNSISMAMQGGIFSMLCYYRRCAGRCSGGTTGTDPLLVVQDSAQAATSVNDGRWERVD</sequence>
<feature type="transmembrane region" description="Helical" evidence="5">
    <location>
        <begin position="84"/>
        <end position="104"/>
    </location>
</feature>
<organism evidence="6 7">
    <name type="scientific">Chrysochromulina tobinii</name>
    <dbReference type="NCBI Taxonomy" id="1460289"/>
    <lineage>
        <taxon>Eukaryota</taxon>
        <taxon>Haptista</taxon>
        <taxon>Haptophyta</taxon>
        <taxon>Prymnesiophyceae</taxon>
        <taxon>Prymnesiales</taxon>
        <taxon>Chrysochromulinaceae</taxon>
        <taxon>Chrysochromulina</taxon>
    </lineage>
</organism>
<dbReference type="Pfam" id="PF04193">
    <property type="entry name" value="PQ-loop"/>
    <property type="match status" value="1"/>
</dbReference>
<evidence type="ECO:0000256" key="1">
    <source>
        <dbReference type="ARBA" id="ARBA00004141"/>
    </source>
</evidence>
<comment type="subcellular location">
    <subcellularLocation>
        <location evidence="1">Membrane</location>
        <topology evidence="1">Multi-pass membrane protein</topology>
    </subcellularLocation>
</comment>
<dbReference type="Proteomes" id="UP000037460">
    <property type="component" value="Unassembled WGS sequence"/>
</dbReference>
<evidence type="ECO:0000256" key="5">
    <source>
        <dbReference type="SAM" id="Phobius"/>
    </source>
</evidence>
<comment type="caution">
    <text evidence="6">The sequence shown here is derived from an EMBL/GenBank/DDBJ whole genome shotgun (WGS) entry which is preliminary data.</text>
</comment>
<evidence type="ECO:0000313" key="6">
    <source>
        <dbReference type="EMBL" id="KOO24132.1"/>
    </source>
</evidence>
<dbReference type="EMBL" id="JWZX01003122">
    <property type="protein sequence ID" value="KOO24132.1"/>
    <property type="molecule type" value="Genomic_DNA"/>
</dbReference>
<feature type="transmembrane region" description="Helical" evidence="5">
    <location>
        <begin position="20"/>
        <end position="40"/>
    </location>
</feature>
<name>A0A0M0JCP6_9EUKA</name>
<keyword evidence="3 5" id="KW-1133">Transmembrane helix</keyword>
<evidence type="ECO:0000313" key="7">
    <source>
        <dbReference type="Proteomes" id="UP000037460"/>
    </source>
</evidence>
<protein>
    <submittedName>
        <fullName evidence="6">Uncharacterized protein</fullName>
    </submittedName>
</protein>
<evidence type="ECO:0000256" key="4">
    <source>
        <dbReference type="ARBA" id="ARBA00023136"/>
    </source>
</evidence>
<gene>
    <name evidence="6" type="ORF">Ctob_003953</name>
</gene>
<keyword evidence="2 5" id="KW-0812">Transmembrane</keyword>
<reference evidence="7" key="1">
    <citation type="journal article" date="2015" name="PLoS Genet.">
        <title>Genome Sequence and Transcriptome Analyses of Chrysochromulina tobin: Metabolic Tools for Enhanced Algal Fitness in the Prominent Order Prymnesiales (Haptophyceae).</title>
        <authorList>
            <person name="Hovde B.T."/>
            <person name="Deodato C.R."/>
            <person name="Hunsperger H.M."/>
            <person name="Ryken S.A."/>
            <person name="Yost W."/>
            <person name="Jha R.K."/>
            <person name="Patterson J."/>
            <person name="Monnat R.J. Jr."/>
            <person name="Barlow S.B."/>
            <person name="Starkenburg S.R."/>
            <person name="Cattolico R.A."/>
        </authorList>
    </citation>
    <scope>NUCLEOTIDE SEQUENCE</scope>
    <source>
        <strain evidence="7">CCMP291</strain>
    </source>
</reference>